<organism evidence="1 2">
    <name type="scientific">Symbiodinium microadriaticum</name>
    <name type="common">Dinoflagellate</name>
    <name type="synonym">Zooxanthella microadriatica</name>
    <dbReference type="NCBI Taxonomy" id="2951"/>
    <lineage>
        <taxon>Eukaryota</taxon>
        <taxon>Sar</taxon>
        <taxon>Alveolata</taxon>
        <taxon>Dinophyceae</taxon>
        <taxon>Suessiales</taxon>
        <taxon>Symbiodiniaceae</taxon>
        <taxon>Symbiodinium</taxon>
    </lineage>
</organism>
<sequence>MEGASGTSTSSTLVFSCPLQWISPSCCDPQLARMSSRLPFRCGYASFGTGRAVHSEAAPPAEEPPRIPAIVDLFEVLRLIDAASSYVLQK</sequence>
<proteinExistence type="predicted"/>
<evidence type="ECO:0000313" key="2">
    <source>
        <dbReference type="Proteomes" id="UP000186817"/>
    </source>
</evidence>
<evidence type="ECO:0000313" key="1">
    <source>
        <dbReference type="EMBL" id="OLQ06606.1"/>
    </source>
</evidence>
<keyword evidence="2" id="KW-1185">Reference proteome</keyword>
<name>A0A1Q9EGP3_SYMMI</name>
<reference evidence="1 2" key="1">
    <citation type="submission" date="2016-02" db="EMBL/GenBank/DDBJ databases">
        <title>Genome analysis of coral dinoflagellate symbionts highlights evolutionary adaptations to a symbiotic lifestyle.</title>
        <authorList>
            <person name="Aranda M."/>
            <person name="Li Y."/>
            <person name="Liew Y.J."/>
            <person name="Baumgarten S."/>
            <person name="Simakov O."/>
            <person name="Wilson M."/>
            <person name="Piel J."/>
            <person name="Ashoor H."/>
            <person name="Bougouffa S."/>
            <person name="Bajic V.B."/>
            <person name="Ryu T."/>
            <person name="Ravasi T."/>
            <person name="Bayer T."/>
            <person name="Micklem G."/>
            <person name="Kim H."/>
            <person name="Bhak J."/>
            <person name="Lajeunesse T.C."/>
            <person name="Voolstra C.R."/>
        </authorList>
    </citation>
    <scope>NUCLEOTIDE SEQUENCE [LARGE SCALE GENOMIC DNA]</scope>
    <source>
        <strain evidence="1 2">CCMP2467</strain>
    </source>
</reference>
<dbReference type="AlphaFoldDB" id="A0A1Q9EGP3"/>
<dbReference type="Proteomes" id="UP000186817">
    <property type="component" value="Unassembled WGS sequence"/>
</dbReference>
<dbReference type="EMBL" id="LSRX01000156">
    <property type="protein sequence ID" value="OLQ06606.1"/>
    <property type="molecule type" value="Genomic_DNA"/>
</dbReference>
<comment type="caution">
    <text evidence="1">The sequence shown here is derived from an EMBL/GenBank/DDBJ whole genome shotgun (WGS) entry which is preliminary data.</text>
</comment>
<gene>
    <name evidence="1" type="ORF">AK812_SmicGene10061</name>
</gene>
<accession>A0A1Q9EGP3</accession>
<protein>
    <submittedName>
        <fullName evidence="1">Uncharacterized protein</fullName>
    </submittedName>
</protein>